<protein>
    <recommendedName>
        <fullName evidence="2">NAD(+) kinase</fullName>
    </recommendedName>
</protein>
<reference evidence="1" key="1">
    <citation type="submission" date="2018-05" db="EMBL/GenBank/DDBJ databases">
        <authorList>
            <person name="Lanie J.A."/>
            <person name="Ng W.-L."/>
            <person name="Kazmierczak K.M."/>
            <person name="Andrzejewski T.M."/>
            <person name="Davidsen T.M."/>
            <person name="Wayne K.J."/>
            <person name="Tettelin H."/>
            <person name="Glass J.I."/>
            <person name="Rusch D."/>
            <person name="Podicherti R."/>
            <person name="Tsui H.-C.T."/>
            <person name="Winkler M.E."/>
        </authorList>
    </citation>
    <scope>NUCLEOTIDE SEQUENCE</scope>
</reference>
<name>A0A382JZJ5_9ZZZZ</name>
<gene>
    <name evidence="1" type="ORF">METZ01_LOCUS270464</name>
</gene>
<dbReference type="Pfam" id="PF01513">
    <property type="entry name" value="NAD_kinase"/>
    <property type="match status" value="1"/>
</dbReference>
<evidence type="ECO:0008006" key="2">
    <source>
        <dbReference type="Google" id="ProtNLM"/>
    </source>
</evidence>
<proteinExistence type="predicted"/>
<dbReference type="InterPro" id="IPR002504">
    <property type="entry name" value="NADK"/>
</dbReference>
<dbReference type="GO" id="GO:0003951">
    <property type="term" value="F:NAD+ kinase activity"/>
    <property type="evidence" value="ECO:0007669"/>
    <property type="project" value="InterPro"/>
</dbReference>
<evidence type="ECO:0000313" key="1">
    <source>
        <dbReference type="EMBL" id="SVC17610.1"/>
    </source>
</evidence>
<dbReference type="InterPro" id="IPR017438">
    <property type="entry name" value="ATP-NAD_kinase_N"/>
</dbReference>
<dbReference type="AlphaFoldDB" id="A0A382JZJ5"/>
<organism evidence="1">
    <name type="scientific">marine metagenome</name>
    <dbReference type="NCBI Taxonomy" id="408172"/>
    <lineage>
        <taxon>unclassified sequences</taxon>
        <taxon>metagenomes</taxon>
        <taxon>ecological metagenomes</taxon>
    </lineage>
</organism>
<feature type="non-terminal residue" evidence="1">
    <location>
        <position position="60"/>
    </location>
</feature>
<sequence>MTVIEDDAVLPKDLDLVMAMGGDGTVLRALDVSRGTPVLAINYGTVGFLTAGDRADLAAI</sequence>
<dbReference type="SUPFAM" id="SSF111331">
    <property type="entry name" value="NAD kinase/diacylglycerol kinase-like"/>
    <property type="match status" value="1"/>
</dbReference>
<dbReference type="GO" id="GO:0006741">
    <property type="term" value="P:NADP+ biosynthetic process"/>
    <property type="evidence" value="ECO:0007669"/>
    <property type="project" value="InterPro"/>
</dbReference>
<dbReference type="Gene3D" id="3.40.50.10330">
    <property type="entry name" value="Probable inorganic polyphosphate/atp-NAD kinase, domain 1"/>
    <property type="match status" value="1"/>
</dbReference>
<dbReference type="EMBL" id="UINC01077461">
    <property type="protein sequence ID" value="SVC17610.1"/>
    <property type="molecule type" value="Genomic_DNA"/>
</dbReference>
<accession>A0A382JZJ5</accession>
<dbReference type="InterPro" id="IPR016064">
    <property type="entry name" value="NAD/diacylglycerol_kinase_sf"/>
</dbReference>